<reference evidence="2" key="1">
    <citation type="journal article" date="2023" name="Mol. Phylogenet. Evol.">
        <title>Genome-scale phylogeny and comparative genomics of the fungal order Sordariales.</title>
        <authorList>
            <person name="Hensen N."/>
            <person name="Bonometti L."/>
            <person name="Westerberg I."/>
            <person name="Brannstrom I.O."/>
            <person name="Guillou S."/>
            <person name="Cros-Aarteil S."/>
            <person name="Calhoun S."/>
            <person name="Haridas S."/>
            <person name="Kuo A."/>
            <person name="Mondo S."/>
            <person name="Pangilinan J."/>
            <person name="Riley R."/>
            <person name="LaButti K."/>
            <person name="Andreopoulos B."/>
            <person name="Lipzen A."/>
            <person name="Chen C."/>
            <person name="Yan M."/>
            <person name="Daum C."/>
            <person name="Ng V."/>
            <person name="Clum A."/>
            <person name="Steindorff A."/>
            <person name="Ohm R.A."/>
            <person name="Martin F."/>
            <person name="Silar P."/>
            <person name="Natvig D.O."/>
            <person name="Lalanne C."/>
            <person name="Gautier V."/>
            <person name="Ament-Velasquez S.L."/>
            <person name="Kruys A."/>
            <person name="Hutchinson M.I."/>
            <person name="Powell A.J."/>
            <person name="Barry K."/>
            <person name="Miller A.N."/>
            <person name="Grigoriev I.V."/>
            <person name="Debuchy R."/>
            <person name="Gladieux P."/>
            <person name="Hiltunen Thoren M."/>
            <person name="Johannesson H."/>
        </authorList>
    </citation>
    <scope>NUCLEOTIDE SEQUENCE</scope>
    <source>
        <strain evidence="2">CBS 958.72</strain>
    </source>
</reference>
<evidence type="ECO:0000256" key="1">
    <source>
        <dbReference type="SAM" id="MobiDB-lite"/>
    </source>
</evidence>
<evidence type="ECO:0000313" key="3">
    <source>
        <dbReference type="Proteomes" id="UP001287356"/>
    </source>
</evidence>
<dbReference type="EMBL" id="JAULSN010000001">
    <property type="protein sequence ID" value="KAK3383042.1"/>
    <property type="molecule type" value="Genomic_DNA"/>
</dbReference>
<dbReference type="AlphaFoldDB" id="A0AAE0NK36"/>
<feature type="region of interest" description="Disordered" evidence="1">
    <location>
        <begin position="57"/>
        <end position="82"/>
    </location>
</feature>
<dbReference type="Proteomes" id="UP001287356">
    <property type="component" value="Unassembled WGS sequence"/>
</dbReference>
<proteinExistence type="predicted"/>
<organism evidence="2 3">
    <name type="scientific">Lasiosphaeria ovina</name>
    <dbReference type="NCBI Taxonomy" id="92902"/>
    <lineage>
        <taxon>Eukaryota</taxon>
        <taxon>Fungi</taxon>
        <taxon>Dikarya</taxon>
        <taxon>Ascomycota</taxon>
        <taxon>Pezizomycotina</taxon>
        <taxon>Sordariomycetes</taxon>
        <taxon>Sordariomycetidae</taxon>
        <taxon>Sordariales</taxon>
        <taxon>Lasiosphaeriaceae</taxon>
        <taxon>Lasiosphaeria</taxon>
    </lineage>
</organism>
<evidence type="ECO:0000313" key="2">
    <source>
        <dbReference type="EMBL" id="KAK3383042.1"/>
    </source>
</evidence>
<keyword evidence="3" id="KW-1185">Reference proteome</keyword>
<accession>A0AAE0NK36</accession>
<comment type="caution">
    <text evidence="2">The sequence shown here is derived from an EMBL/GenBank/DDBJ whole genome shotgun (WGS) entry which is preliminary data.</text>
</comment>
<feature type="region of interest" description="Disordered" evidence="1">
    <location>
        <begin position="184"/>
        <end position="218"/>
    </location>
</feature>
<gene>
    <name evidence="2" type="ORF">B0T24DRAFT_32193</name>
</gene>
<reference evidence="2" key="2">
    <citation type="submission" date="2023-06" db="EMBL/GenBank/DDBJ databases">
        <authorList>
            <consortium name="Lawrence Berkeley National Laboratory"/>
            <person name="Haridas S."/>
            <person name="Hensen N."/>
            <person name="Bonometti L."/>
            <person name="Westerberg I."/>
            <person name="Brannstrom I.O."/>
            <person name="Guillou S."/>
            <person name="Cros-Aarteil S."/>
            <person name="Calhoun S."/>
            <person name="Kuo A."/>
            <person name="Mondo S."/>
            <person name="Pangilinan J."/>
            <person name="Riley R."/>
            <person name="Labutti K."/>
            <person name="Andreopoulos B."/>
            <person name="Lipzen A."/>
            <person name="Chen C."/>
            <person name="Yanf M."/>
            <person name="Daum C."/>
            <person name="Ng V."/>
            <person name="Clum A."/>
            <person name="Steindorff A."/>
            <person name="Ohm R."/>
            <person name="Martin F."/>
            <person name="Silar P."/>
            <person name="Natvig D."/>
            <person name="Lalanne C."/>
            <person name="Gautier V."/>
            <person name="Ament-Velasquez S.L."/>
            <person name="Kruys A."/>
            <person name="Hutchinson M.I."/>
            <person name="Powell A.J."/>
            <person name="Barry K."/>
            <person name="Miller A.N."/>
            <person name="Grigoriev I.V."/>
            <person name="Debuchy R."/>
            <person name="Gladieux P."/>
            <person name="Thoren M.H."/>
            <person name="Johannesson H."/>
        </authorList>
    </citation>
    <scope>NUCLEOTIDE SEQUENCE</scope>
    <source>
        <strain evidence="2">CBS 958.72</strain>
    </source>
</reference>
<protein>
    <submittedName>
        <fullName evidence="2">Uncharacterized protein</fullName>
    </submittedName>
</protein>
<sequence>MSTASPPSPSPPPPSSRLLFEEAKRKLYLLTSPCLMPSACSLARTRRHAARSLGPAAVLAPRPPPTTACSTNPMTRLPPSSVKWPRNAGAMCRPSTHWYAAVSASNSGICQGNSANLTTTGTSKSTGCVARMTFCLKRPIRVSSRWSMRVGCQMVSTAGRMLRGSREKTASCPVVGSRDTWSWFQSPGGKGGSRGISTGANVRLPAGSTPPWGRRSRT</sequence>
<name>A0AAE0NK36_9PEZI</name>